<evidence type="ECO:0000256" key="1">
    <source>
        <dbReference type="SAM" id="MobiDB-lite"/>
    </source>
</evidence>
<proteinExistence type="predicted"/>
<protein>
    <submittedName>
        <fullName evidence="2">Uncharacterized protein</fullName>
    </submittedName>
</protein>
<organism evidence="2 3">
    <name type="scientific">Lepraria finkii</name>
    <dbReference type="NCBI Taxonomy" id="1340010"/>
    <lineage>
        <taxon>Eukaryota</taxon>
        <taxon>Fungi</taxon>
        <taxon>Dikarya</taxon>
        <taxon>Ascomycota</taxon>
        <taxon>Pezizomycotina</taxon>
        <taxon>Lecanoromycetes</taxon>
        <taxon>OSLEUM clade</taxon>
        <taxon>Lecanoromycetidae</taxon>
        <taxon>Lecanorales</taxon>
        <taxon>Lecanorineae</taxon>
        <taxon>Stereocaulaceae</taxon>
        <taxon>Lepraria</taxon>
    </lineage>
</organism>
<reference evidence="2 3" key="1">
    <citation type="submission" date="2024-09" db="EMBL/GenBank/DDBJ databases">
        <title>Rethinking Asexuality: The Enigmatic Case of Functional Sexual Genes in Lepraria (Stereocaulaceae).</title>
        <authorList>
            <person name="Doellman M."/>
            <person name="Sun Y."/>
            <person name="Barcenas-Pena A."/>
            <person name="Lumbsch H.T."/>
            <person name="Grewe F."/>
        </authorList>
    </citation>
    <scope>NUCLEOTIDE SEQUENCE [LARGE SCALE GENOMIC DNA]</scope>
    <source>
        <strain evidence="2 3">Grewe 0041</strain>
    </source>
</reference>
<comment type="caution">
    <text evidence="2">The sequence shown here is derived from an EMBL/GenBank/DDBJ whole genome shotgun (WGS) entry which is preliminary data.</text>
</comment>
<feature type="compositionally biased region" description="Basic and acidic residues" evidence="1">
    <location>
        <begin position="57"/>
        <end position="70"/>
    </location>
</feature>
<keyword evidence="3" id="KW-1185">Reference proteome</keyword>
<sequence>MIGVQFTKLTMKVTRRVLKAANKLSNEGPLPFEGDVPDAPNEQVIDVAIKKLTKEEEKVESSIAPKREEQTAQATTKGGPDASSIIATIAGDVNPASRRKCRH</sequence>
<evidence type="ECO:0000313" key="2">
    <source>
        <dbReference type="EMBL" id="KAL2057930.1"/>
    </source>
</evidence>
<feature type="region of interest" description="Disordered" evidence="1">
    <location>
        <begin position="57"/>
        <end position="103"/>
    </location>
</feature>
<evidence type="ECO:0000313" key="3">
    <source>
        <dbReference type="Proteomes" id="UP001590951"/>
    </source>
</evidence>
<accession>A0ABR4BJR5</accession>
<name>A0ABR4BJR5_9LECA</name>
<gene>
    <name evidence="2" type="ORF">ABVK25_001547</name>
</gene>
<dbReference type="EMBL" id="JBHFEH010000003">
    <property type="protein sequence ID" value="KAL2057930.1"/>
    <property type="molecule type" value="Genomic_DNA"/>
</dbReference>
<dbReference type="Proteomes" id="UP001590951">
    <property type="component" value="Unassembled WGS sequence"/>
</dbReference>